<proteinExistence type="predicted"/>
<dbReference type="EMBL" id="NWUJ01000007">
    <property type="protein sequence ID" value="PFH34321.1"/>
    <property type="molecule type" value="Genomic_DNA"/>
</dbReference>
<evidence type="ECO:0000313" key="2">
    <source>
        <dbReference type="EMBL" id="PFH34321.1"/>
    </source>
</evidence>
<feature type="region of interest" description="Disordered" evidence="1">
    <location>
        <begin position="388"/>
        <end position="408"/>
    </location>
</feature>
<evidence type="ECO:0000256" key="1">
    <source>
        <dbReference type="SAM" id="MobiDB-lite"/>
    </source>
</evidence>
<feature type="region of interest" description="Disordered" evidence="1">
    <location>
        <begin position="1235"/>
        <end position="1262"/>
    </location>
</feature>
<feature type="region of interest" description="Disordered" evidence="1">
    <location>
        <begin position="1537"/>
        <end position="1744"/>
    </location>
</feature>
<evidence type="ECO:0000313" key="3">
    <source>
        <dbReference type="Proteomes" id="UP000224006"/>
    </source>
</evidence>
<dbReference type="VEuPathDB" id="ToxoDB:BESB_074730"/>
<feature type="region of interest" description="Disordered" evidence="1">
    <location>
        <begin position="858"/>
        <end position="884"/>
    </location>
</feature>
<dbReference type="Proteomes" id="UP000224006">
    <property type="component" value="Unassembled WGS sequence"/>
</dbReference>
<dbReference type="RefSeq" id="XP_029218330.1">
    <property type="nucleotide sequence ID" value="XM_029365846.1"/>
</dbReference>
<feature type="compositionally biased region" description="Low complexity" evidence="1">
    <location>
        <begin position="1173"/>
        <end position="1196"/>
    </location>
</feature>
<feature type="compositionally biased region" description="Acidic residues" evidence="1">
    <location>
        <begin position="1804"/>
        <end position="1815"/>
    </location>
</feature>
<feature type="region of interest" description="Disordered" evidence="1">
    <location>
        <begin position="1135"/>
        <end position="1196"/>
    </location>
</feature>
<dbReference type="GeneID" id="40312399"/>
<keyword evidence="3" id="KW-1185">Reference proteome</keyword>
<feature type="region of interest" description="Disordered" evidence="1">
    <location>
        <begin position="594"/>
        <end position="616"/>
    </location>
</feature>
<feature type="region of interest" description="Disordered" evidence="1">
    <location>
        <begin position="1799"/>
        <end position="1850"/>
    </location>
</feature>
<feature type="compositionally biased region" description="Basic and acidic residues" evidence="1">
    <location>
        <begin position="1098"/>
        <end position="1113"/>
    </location>
</feature>
<feature type="compositionally biased region" description="Basic and acidic residues" evidence="1">
    <location>
        <begin position="911"/>
        <end position="922"/>
    </location>
</feature>
<sequence length="1850" mass="193223">MGEGRAFVYLLLLRSAGASALLLLASAAAAVRLYHASSSSAHAAEKDAPVGASATLSSPPLSRPPSSLRLSSAPRCRSPPRASSPCAEPEFAAPVFCFFSLSPSFLLLAPRFFQAHAPADRAAAHRGQLGAQQLTRAPLAQDSASEQETVGEAASFESVSCRLCFVAEPERALATHTSENDAVQGDGREASVAQFGLVVSPPVTPFPPSYFRSYASSHFRASPVTAPASAQAPHPAVALIRQQFLLVVCHGVGEFRSVSVEAIGAERGKTHQSPLTRQTSQPAIRALLCAVGAGGTSADLPETAAAQERCCGSDSGDDTHLEREKEEDLRSVLQEAVESALLPSLRAWTFRLMHGVNSACSPSCASPGSSLLRDVSPRAEKGAFRLSSAFTPPASSPPPSHSVPPHGASSLSGARPCCLALLSSCAAELGAERGTTESLGSRETTAEDSSIGADGVSSPVPFASPLSSAPPSPSASVASAAAAWPRHPPSPPASLVKVARPPLAHLVSPCCSSFSSAPVASRAPILAGSQGSATLSPLVSLPETRFRSSASSASESASHVFQRARDACDRASRTLEPPPARACGDAFSPRWSGSSSLAASGSRLGDTASSASGRAGGRACSRCVERTETKKADVSWLFRTSGCHVGNPAVPLVPGAGAAIQLVPLTLHFPLRLTSCLPVAFPSASPQPLEQPTHGAGLLAAAAERCLPFLSMEPNDAAAAAVAASLRALIESAQRPVTLHSSISVDTCTASPTSVTQNLAGIVARSREAAGTVTPPLAWSRLKRQGCQQQDGPGAFAHALGEGVCMSTCCLRESIPIIAESSNCFLPRSVRVLDAVLLSQDVSVALACPACSSAAERVGAGAPEERRQSSNAEATTPDKEEGGACMVTRDEAKGALETEAAGGAVVQRTVTGEENRQGQEEEKMLEEEASTSTVSVGAREAFLAGCFSAPNCAESGVGARPGDPEVRDDLWEGRIFSVTFDYFLPLVGPHSSGASSASPFSSLSPPSGFTAKARNCGTRFSPTARAVHGGRDDAGPKRGRRGYSDNEEGEGQRRTVGSRYPALDARRHEGKSESWSHLEGSDGESQRSCLANGQAERCAPEREPRAESDPQLHPEMLARLRYVCMRLLSCAAAQQQKRERAERRPFPSAPGRSAPPVDSSANVSLPRSPSPSPCASSSPSSEISPTRPSPSSSVSSSREFFSLCDLRVRLTRVGHALGFCFSLCFLRSPPSAAARSSSSGMAGLRRPDSRVFPSGDAGGNGSRCVRLHPGAENAQAPEGDAERIPVTPAEPHAFLGGRAPERRIKRMLRKVRRCHRHELSSAALALVADVMLCAEFERNGEGAGTARKHDCSEQLWAGEEWCSLPNCGSDGDCSSPASCSSPYSPAAPVMTRSLFPPWGLVLSEVQCSFASPSVSSTASRASGDCGWGARPHSDAVSCSDDYPPPSSTSPLPAFTAGKGDSASIAVSRSSLSSDDIVAATPSWPRCRRASLQVQDIVSSIFKRSREACAAAGSPLCVATDLCKRRRRQSFVRELHCTDNGEGEANGGEGEDNAGATPRAEVERSPRRLPERTPQMPVTRDQLSGSGSSRVQPPLDVSSAVGDVSARPQGSEGDQLVSLLDDAPNPRRTSTQRQLPAKGSGSLQALAARQTQRLPPGAASEETVEWLTGGQQKRERQAQIEKSSAAEGDTDTPLVGESARTSGSAGAQEGDGTTSRRRGCGVQQREAVGVVGSGQSAAHAARNREDMECIFRDRGAEDEDSRVLVPLCAPCARADERISLPPHPTVECFSLSPRSVPLYFFIGDRDDDGEASGEDGEPTHHSDAQSETESQASGGTTTRSRRREPGSARRA</sequence>
<feature type="region of interest" description="Disordered" evidence="1">
    <location>
        <begin position="50"/>
        <end position="84"/>
    </location>
</feature>
<protein>
    <submittedName>
        <fullName evidence="2">Uncharacterized protein</fullName>
    </submittedName>
</protein>
<feature type="compositionally biased region" description="Basic and acidic residues" evidence="1">
    <location>
        <begin position="1064"/>
        <end position="1080"/>
    </location>
</feature>
<feature type="region of interest" description="Disordered" evidence="1">
    <location>
        <begin position="432"/>
        <end position="457"/>
    </location>
</feature>
<feature type="region of interest" description="Disordered" evidence="1">
    <location>
        <begin position="910"/>
        <end position="930"/>
    </location>
</feature>
<organism evidence="2 3">
    <name type="scientific">Besnoitia besnoiti</name>
    <name type="common">Apicomplexan protozoan</name>
    <dbReference type="NCBI Taxonomy" id="94643"/>
    <lineage>
        <taxon>Eukaryota</taxon>
        <taxon>Sar</taxon>
        <taxon>Alveolata</taxon>
        <taxon>Apicomplexa</taxon>
        <taxon>Conoidasida</taxon>
        <taxon>Coccidia</taxon>
        <taxon>Eucoccidiorida</taxon>
        <taxon>Eimeriorina</taxon>
        <taxon>Sarcocystidae</taxon>
        <taxon>Besnoitia</taxon>
    </lineage>
</organism>
<feature type="compositionally biased region" description="Low complexity" evidence="1">
    <location>
        <begin position="1235"/>
        <end position="1244"/>
    </location>
</feature>
<feature type="compositionally biased region" description="Low complexity" evidence="1">
    <location>
        <begin position="52"/>
        <end position="84"/>
    </location>
</feature>
<feature type="compositionally biased region" description="Basic and acidic residues" evidence="1">
    <location>
        <begin position="1136"/>
        <end position="1145"/>
    </location>
</feature>
<comment type="caution">
    <text evidence="2">The sequence shown here is derived from an EMBL/GenBank/DDBJ whole genome shotgun (WGS) entry which is preliminary data.</text>
</comment>
<accession>A0A2A9MDF3</accession>
<dbReference type="KEGG" id="bbes:BESB_074730"/>
<name>A0A2A9MDF3_BESBE</name>
<feature type="region of interest" description="Disordered" evidence="1">
    <location>
        <begin position="1012"/>
        <end position="1113"/>
    </location>
</feature>
<feature type="compositionally biased region" description="Basic and acidic residues" evidence="1">
    <location>
        <begin position="1559"/>
        <end position="1570"/>
    </location>
</feature>
<reference evidence="2 3" key="1">
    <citation type="submission" date="2017-09" db="EMBL/GenBank/DDBJ databases">
        <title>Genome sequencing of Besnoitia besnoiti strain Bb-Ger1.</title>
        <authorList>
            <person name="Schares G."/>
            <person name="Venepally P."/>
            <person name="Lorenzi H.A."/>
        </authorList>
    </citation>
    <scope>NUCLEOTIDE SEQUENCE [LARGE SCALE GENOMIC DNA]</scope>
    <source>
        <strain evidence="2 3">Bb-Ger1</strain>
    </source>
</reference>
<gene>
    <name evidence="2" type="ORF">BESB_074730</name>
</gene>
<feature type="compositionally biased region" description="Polar residues" evidence="1">
    <location>
        <begin position="1580"/>
        <end position="1590"/>
    </location>
</feature>